<name>A0A1S2Y8P7_CICAR</name>
<evidence type="ECO:0000256" key="3">
    <source>
        <dbReference type="SAM" id="SignalP"/>
    </source>
</evidence>
<feature type="region of interest" description="Disordered" evidence="1">
    <location>
        <begin position="161"/>
        <end position="195"/>
    </location>
</feature>
<dbReference type="PANTHER" id="PTHR23354:SF74">
    <property type="entry name" value="TLD-DOMAIN CONTAINING NUCLEOLAR PROTEIN"/>
    <property type="match status" value="1"/>
</dbReference>
<reference evidence="5" key="1">
    <citation type="journal article" date="2013" name="Nat. Biotechnol.">
        <title>Draft genome sequence of chickpea (Cicer arietinum) provides a resource for trait improvement.</title>
        <authorList>
            <person name="Varshney R.K."/>
            <person name="Song C."/>
            <person name="Saxena R.K."/>
            <person name="Azam S."/>
            <person name="Yu S."/>
            <person name="Sharpe A.G."/>
            <person name="Cannon S."/>
            <person name="Baek J."/>
            <person name="Rosen B.D."/>
            <person name="Tar'an B."/>
            <person name="Millan T."/>
            <person name="Zhang X."/>
            <person name="Ramsay L.D."/>
            <person name="Iwata A."/>
            <person name="Wang Y."/>
            <person name="Nelson W."/>
            <person name="Farmer A.D."/>
            <person name="Gaur P.M."/>
            <person name="Soderlund C."/>
            <person name="Penmetsa R.V."/>
            <person name="Xu C."/>
            <person name="Bharti A.K."/>
            <person name="He W."/>
            <person name="Winter P."/>
            <person name="Zhao S."/>
            <person name="Hane J.K."/>
            <person name="Carrasquilla-Garcia N."/>
            <person name="Condie J.A."/>
            <person name="Upadhyaya H.D."/>
            <person name="Luo M.C."/>
            <person name="Thudi M."/>
            <person name="Gowda C.L."/>
            <person name="Singh N.P."/>
            <person name="Lichtenzveig J."/>
            <person name="Gali K.K."/>
            <person name="Rubio J."/>
            <person name="Nadarajan N."/>
            <person name="Dolezel J."/>
            <person name="Bansal K.C."/>
            <person name="Xu X."/>
            <person name="Edwards D."/>
            <person name="Zhang G."/>
            <person name="Kahl G."/>
            <person name="Gil J."/>
            <person name="Singh K.B."/>
            <person name="Datta S.K."/>
            <person name="Jackson S.A."/>
            <person name="Wang J."/>
            <person name="Cook D.R."/>
        </authorList>
    </citation>
    <scope>NUCLEOTIDE SEQUENCE [LARGE SCALE GENOMIC DNA]</scope>
    <source>
        <strain evidence="5">cv. CDC Frontier</strain>
    </source>
</reference>
<dbReference type="PANTHER" id="PTHR23354">
    <property type="entry name" value="NUCLEOLAR PROTEIN 7/ESTROGEN RECEPTOR COACTIVATOR-RELATED"/>
    <property type="match status" value="1"/>
</dbReference>
<dbReference type="Pfam" id="PF07534">
    <property type="entry name" value="TLD"/>
    <property type="match status" value="1"/>
</dbReference>
<feature type="compositionally biased region" description="Polar residues" evidence="1">
    <location>
        <begin position="181"/>
        <end position="195"/>
    </location>
</feature>
<organism evidence="5 6">
    <name type="scientific">Cicer arietinum</name>
    <name type="common">Chickpea</name>
    <name type="synonym">Garbanzo</name>
    <dbReference type="NCBI Taxonomy" id="3827"/>
    <lineage>
        <taxon>Eukaryota</taxon>
        <taxon>Viridiplantae</taxon>
        <taxon>Streptophyta</taxon>
        <taxon>Embryophyta</taxon>
        <taxon>Tracheophyta</taxon>
        <taxon>Spermatophyta</taxon>
        <taxon>Magnoliopsida</taxon>
        <taxon>eudicotyledons</taxon>
        <taxon>Gunneridae</taxon>
        <taxon>Pentapetalae</taxon>
        <taxon>rosids</taxon>
        <taxon>fabids</taxon>
        <taxon>Fabales</taxon>
        <taxon>Fabaceae</taxon>
        <taxon>Papilionoideae</taxon>
        <taxon>50 kb inversion clade</taxon>
        <taxon>NPAAA clade</taxon>
        <taxon>Hologalegina</taxon>
        <taxon>IRL clade</taxon>
        <taxon>Cicereae</taxon>
        <taxon>Cicer</taxon>
    </lineage>
</organism>
<evidence type="ECO:0000256" key="1">
    <source>
        <dbReference type="SAM" id="MobiDB-lite"/>
    </source>
</evidence>
<dbReference type="GeneID" id="101492555"/>
<feature type="domain" description="TLDc" evidence="4">
    <location>
        <begin position="201"/>
        <end position="364"/>
    </location>
</feature>
<keyword evidence="3" id="KW-0732">Signal</keyword>
<dbReference type="PROSITE" id="PS51886">
    <property type="entry name" value="TLDC"/>
    <property type="match status" value="1"/>
</dbReference>
<dbReference type="InterPro" id="IPR006571">
    <property type="entry name" value="TLDc_dom"/>
</dbReference>
<dbReference type="Proteomes" id="UP000087171">
    <property type="component" value="Chromosome Ca5"/>
</dbReference>
<feature type="chain" id="PRO_5018782001" evidence="3">
    <location>
        <begin position="25"/>
        <end position="369"/>
    </location>
</feature>
<gene>
    <name evidence="6" type="primary">LOC101492555</name>
</gene>
<dbReference type="SMART" id="SM00584">
    <property type="entry name" value="TLDc"/>
    <property type="match status" value="1"/>
</dbReference>
<dbReference type="RefSeq" id="XP_004501139.2">
    <property type="nucleotide sequence ID" value="XM_004501082.3"/>
</dbReference>
<dbReference type="AlphaFoldDB" id="A0A1S2Y8P7"/>
<accession>A0A1S2Y8P7</accession>
<dbReference type="OrthoDB" id="26679at2759"/>
<keyword evidence="5" id="KW-1185">Reference proteome</keyword>
<reference evidence="6" key="2">
    <citation type="submission" date="2025-08" db="UniProtKB">
        <authorList>
            <consortium name="RefSeq"/>
        </authorList>
    </citation>
    <scope>IDENTIFICATION</scope>
    <source>
        <tissue evidence="6">Etiolated seedlings</tissue>
    </source>
</reference>
<sequence>MSLIYVGIYLSLVLLYLLFPPSSTDVSSTSQFSFQSNPFLFLFYGAIVLINHLFKMHAFKDKVTQKLSHLFANNSPTSSSSSSHQASSPYSKEGKPLSSYLSYIIPSINFDGSNTSKHQKDHKATQSSSSGYTYEDFEYQDVPTDKYVDCNNIDLVKDEVINEDQTSRRSSSSSEVFEEANGQQTPNSSKKSTINLSDDSTFITPELYEFFESCLPNIVKGCQWALLYSTLKHGISLRTLIRKSAELSGPGLLIVGDMQGAVFGGLLDCPLNPTAKRKYQGTNQTFVFTTVYGEPRLFRPTGANRYYYMCLTDLLGLGGGGNFALCLDGDLLTGTSGPCDTFGNLCLAHSPEFELKNIELWGFTHATQG</sequence>
<evidence type="ECO:0000256" key="2">
    <source>
        <dbReference type="SAM" id="Phobius"/>
    </source>
</evidence>
<dbReference type="PaxDb" id="3827-XP_004501139.1"/>
<dbReference type="KEGG" id="cam:101492555"/>
<evidence type="ECO:0000259" key="4">
    <source>
        <dbReference type="PROSITE" id="PS51886"/>
    </source>
</evidence>
<keyword evidence="2" id="KW-0812">Transmembrane</keyword>
<dbReference type="eggNOG" id="KOG2372">
    <property type="taxonomic scope" value="Eukaryota"/>
</dbReference>
<feature type="signal peptide" evidence="3">
    <location>
        <begin position="1"/>
        <end position="24"/>
    </location>
</feature>
<protein>
    <submittedName>
        <fullName evidence="6">Oxidation resistance protein 1</fullName>
    </submittedName>
</protein>
<keyword evidence="2" id="KW-0472">Membrane</keyword>
<evidence type="ECO:0000313" key="5">
    <source>
        <dbReference type="Proteomes" id="UP000087171"/>
    </source>
</evidence>
<feature type="transmembrane region" description="Helical" evidence="2">
    <location>
        <begin position="34"/>
        <end position="54"/>
    </location>
</feature>
<proteinExistence type="predicted"/>
<keyword evidence="2" id="KW-1133">Transmembrane helix</keyword>
<evidence type="ECO:0000313" key="6">
    <source>
        <dbReference type="RefSeq" id="XP_004501139.2"/>
    </source>
</evidence>